<name>A0ABV5GTV9_9FLAO</name>
<dbReference type="Pfam" id="PF04020">
    <property type="entry name" value="Phage_holin_4_2"/>
    <property type="match status" value="1"/>
</dbReference>
<accession>A0ABV5GTV9</accession>
<dbReference type="PANTHER" id="PTHR37309:SF1">
    <property type="entry name" value="SLR0284 PROTEIN"/>
    <property type="match status" value="1"/>
</dbReference>
<comment type="caution">
    <text evidence="2">The sequence shown here is derived from an EMBL/GenBank/DDBJ whole genome shotgun (WGS) entry which is preliminary data.</text>
</comment>
<dbReference type="EMBL" id="JBHMEY010000094">
    <property type="protein sequence ID" value="MFB9098778.1"/>
    <property type="molecule type" value="Genomic_DNA"/>
</dbReference>
<organism evidence="2 3">
    <name type="scientific">Flavobacterium jumunjinense</name>
    <dbReference type="NCBI Taxonomy" id="998845"/>
    <lineage>
        <taxon>Bacteria</taxon>
        <taxon>Pseudomonadati</taxon>
        <taxon>Bacteroidota</taxon>
        <taxon>Flavobacteriia</taxon>
        <taxon>Flavobacteriales</taxon>
        <taxon>Flavobacteriaceae</taxon>
        <taxon>Flavobacterium</taxon>
    </lineage>
</organism>
<evidence type="ECO:0000313" key="2">
    <source>
        <dbReference type="EMBL" id="MFB9098778.1"/>
    </source>
</evidence>
<keyword evidence="1" id="KW-1133">Transmembrane helix</keyword>
<dbReference type="RefSeq" id="WP_236458503.1">
    <property type="nucleotide sequence ID" value="NZ_CBCSGE010000001.1"/>
</dbReference>
<feature type="transmembrane region" description="Helical" evidence="1">
    <location>
        <begin position="31"/>
        <end position="50"/>
    </location>
</feature>
<gene>
    <name evidence="2" type="ORF">ACFFVF_19915</name>
</gene>
<dbReference type="InterPro" id="IPR007165">
    <property type="entry name" value="Phage_holin_4_2"/>
</dbReference>
<keyword evidence="1" id="KW-0472">Membrane</keyword>
<proteinExistence type="predicted"/>
<feature type="transmembrane region" description="Helical" evidence="1">
    <location>
        <begin position="7"/>
        <end position="25"/>
    </location>
</feature>
<feature type="transmembrane region" description="Helical" evidence="1">
    <location>
        <begin position="89"/>
        <end position="111"/>
    </location>
</feature>
<reference evidence="2 3" key="1">
    <citation type="submission" date="2024-09" db="EMBL/GenBank/DDBJ databases">
        <authorList>
            <person name="Sun Q."/>
            <person name="Mori K."/>
        </authorList>
    </citation>
    <scope>NUCLEOTIDE SEQUENCE [LARGE SCALE GENOMIC DNA]</scope>
    <source>
        <strain evidence="2 3">CECT 7955</strain>
    </source>
</reference>
<feature type="transmembrane region" description="Helical" evidence="1">
    <location>
        <begin position="57"/>
        <end position="77"/>
    </location>
</feature>
<keyword evidence="3" id="KW-1185">Reference proteome</keyword>
<sequence length="116" mass="13000">MNLIIRLLITTVLIFFLGNFLPGIHVLDYKAAVFVAIVLGFLNVFLKPILVFLTIPATIVTLGLFLLVINAAIILIADYFIEGFRVDGFWYAFLFSIILSIGQSFLNGIFIDENKN</sequence>
<evidence type="ECO:0000313" key="3">
    <source>
        <dbReference type="Proteomes" id="UP001589607"/>
    </source>
</evidence>
<dbReference type="Proteomes" id="UP001589607">
    <property type="component" value="Unassembled WGS sequence"/>
</dbReference>
<dbReference type="PANTHER" id="PTHR37309">
    <property type="entry name" value="SLR0284 PROTEIN"/>
    <property type="match status" value="1"/>
</dbReference>
<protein>
    <submittedName>
        <fullName evidence="2">Phage holin family protein</fullName>
    </submittedName>
</protein>
<evidence type="ECO:0000256" key="1">
    <source>
        <dbReference type="SAM" id="Phobius"/>
    </source>
</evidence>
<keyword evidence="1" id="KW-0812">Transmembrane</keyword>